<keyword evidence="1" id="KW-1133">Transmembrane helix</keyword>
<dbReference type="OrthoDB" id="5835829at2759"/>
<accession>A0A2P5EQB0</accession>
<feature type="non-terminal residue" evidence="2">
    <location>
        <position position="1"/>
    </location>
</feature>
<keyword evidence="1" id="KW-0472">Membrane</keyword>
<reference evidence="3" key="1">
    <citation type="submission" date="2016-06" db="EMBL/GenBank/DDBJ databases">
        <title>Parallel loss of symbiosis genes in relatives of nitrogen-fixing non-legume Parasponia.</title>
        <authorList>
            <person name="Van Velzen R."/>
            <person name="Holmer R."/>
            <person name="Bu F."/>
            <person name="Rutten L."/>
            <person name="Van Zeijl A."/>
            <person name="Liu W."/>
            <person name="Santuari L."/>
            <person name="Cao Q."/>
            <person name="Sharma T."/>
            <person name="Shen D."/>
            <person name="Roswanjaya Y."/>
            <person name="Wardhani T."/>
            <person name="Kalhor M.S."/>
            <person name="Jansen J."/>
            <person name="Van den Hoogen J."/>
            <person name="Gungor B."/>
            <person name="Hartog M."/>
            <person name="Hontelez J."/>
            <person name="Verver J."/>
            <person name="Yang W.-C."/>
            <person name="Schijlen E."/>
            <person name="Repin R."/>
            <person name="Schilthuizen M."/>
            <person name="Schranz E."/>
            <person name="Heidstra R."/>
            <person name="Miyata K."/>
            <person name="Fedorova E."/>
            <person name="Kohlen W."/>
            <person name="Bisseling T."/>
            <person name="Smit S."/>
            <person name="Geurts R."/>
        </authorList>
    </citation>
    <scope>NUCLEOTIDE SEQUENCE [LARGE SCALE GENOMIC DNA]</scope>
    <source>
        <strain evidence="3">cv. RG33-2</strain>
    </source>
</reference>
<organism evidence="2 3">
    <name type="scientific">Trema orientale</name>
    <name type="common">Charcoal tree</name>
    <name type="synonym">Celtis orientalis</name>
    <dbReference type="NCBI Taxonomy" id="63057"/>
    <lineage>
        <taxon>Eukaryota</taxon>
        <taxon>Viridiplantae</taxon>
        <taxon>Streptophyta</taxon>
        <taxon>Embryophyta</taxon>
        <taxon>Tracheophyta</taxon>
        <taxon>Spermatophyta</taxon>
        <taxon>Magnoliopsida</taxon>
        <taxon>eudicotyledons</taxon>
        <taxon>Gunneridae</taxon>
        <taxon>Pentapetalae</taxon>
        <taxon>rosids</taxon>
        <taxon>fabids</taxon>
        <taxon>Rosales</taxon>
        <taxon>Cannabaceae</taxon>
        <taxon>Trema</taxon>
    </lineage>
</organism>
<dbReference type="AlphaFoldDB" id="A0A2P5EQB0"/>
<sequence length="103" mass="11666">IGFWAINGQTIFENEVGRTVVRKEANIASGHHLLCLSVFLGIIYLLDMIPSSELLDPLQVRKNDVCKCVLHSTKRYHLADGIMVNSFRELEPKSMAGLRRKNK</sequence>
<protein>
    <submittedName>
        <fullName evidence="2">Uncharacterized protein</fullName>
    </submittedName>
</protein>
<gene>
    <name evidence="2" type="ORF">TorRG33x02_164360</name>
</gene>
<keyword evidence="1" id="KW-0812">Transmembrane</keyword>
<dbReference type="Gene3D" id="3.40.50.2000">
    <property type="entry name" value="Glycogen Phosphorylase B"/>
    <property type="match status" value="1"/>
</dbReference>
<evidence type="ECO:0000256" key="1">
    <source>
        <dbReference type="SAM" id="Phobius"/>
    </source>
</evidence>
<dbReference type="Proteomes" id="UP000237000">
    <property type="component" value="Unassembled WGS sequence"/>
</dbReference>
<dbReference type="EMBL" id="JXTC01000113">
    <property type="protein sequence ID" value="PON87741.1"/>
    <property type="molecule type" value="Genomic_DNA"/>
</dbReference>
<proteinExistence type="predicted"/>
<keyword evidence="3" id="KW-1185">Reference proteome</keyword>
<evidence type="ECO:0000313" key="3">
    <source>
        <dbReference type="Proteomes" id="UP000237000"/>
    </source>
</evidence>
<name>A0A2P5EQB0_TREOI</name>
<evidence type="ECO:0000313" key="2">
    <source>
        <dbReference type="EMBL" id="PON87741.1"/>
    </source>
</evidence>
<comment type="caution">
    <text evidence="2">The sequence shown here is derived from an EMBL/GenBank/DDBJ whole genome shotgun (WGS) entry which is preliminary data.</text>
</comment>
<dbReference type="InParanoid" id="A0A2P5EQB0"/>
<feature type="transmembrane region" description="Helical" evidence="1">
    <location>
        <begin position="27"/>
        <end position="46"/>
    </location>
</feature>